<sequence length="161" mass="18576">MNLFVFSDEVVLKFEDGRVRARNVQYDTLPVVLHGNGPTKLQMNYLGNYIPNLWTFETGCNVCQENLRSLSSLKESEYPLVVIGIFIQQPTPFVTVFFENLLQLQYPKNRLKLFIFNQEPHHEHQVSSFLQDHGSLYQEVKSIRPEEEMDGAAARDLALSV</sequence>
<dbReference type="InterPro" id="IPR057589">
    <property type="entry name" value="GT_PLOD"/>
</dbReference>
<accession>A0ABV0WW70</accession>
<organism evidence="2 3">
    <name type="scientific">Xenotaenia resolanae</name>
    <dbReference type="NCBI Taxonomy" id="208358"/>
    <lineage>
        <taxon>Eukaryota</taxon>
        <taxon>Metazoa</taxon>
        <taxon>Chordata</taxon>
        <taxon>Craniata</taxon>
        <taxon>Vertebrata</taxon>
        <taxon>Euteleostomi</taxon>
        <taxon>Actinopterygii</taxon>
        <taxon>Neopterygii</taxon>
        <taxon>Teleostei</taxon>
        <taxon>Neoteleostei</taxon>
        <taxon>Acanthomorphata</taxon>
        <taxon>Ovalentaria</taxon>
        <taxon>Atherinomorphae</taxon>
        <taxon>Cyprinodontiformes</taxon>
        <taxon>Goodeidae</taxon>
        <taxon>Xenotaenia</taxon>
    </lineage>
</organism>
<name>A0ABV0WW70_9TELE</name>
<evidence type="ECO:0000313" key="3">
    <source>
        <dbReference type="Proteomes" id="UP001444071"/>
    </source>
</evidence>
<dbReference type="Proteomes" id="UP001444071">
    <property type="component" value="Unassembled WGS sequence"/>
</dbReference>
<dbReference type="InterPro" id="IPR050757">
    <property type="entry name" value="Collagen_mod_GT25"/>
</dbReference>
<dbReference type="Pfam" id="PF25342">
    <property type="entry name" value="GT_PLOD"/>
    <property type="match status" value="1"/>
</dbReference>
<evidence type="ECO:0000313" key="2">
    <source>
        <dbReference type="EMBL" id="MEQ2273888.1"/>
    </source>
</evidence>
<dbReference type="PANTHER" id="PTHR10730">
    <property type="entry name" value="PROCOLLAGEN-LYSINE,2-OXOGLUTARATE 5-DIOXYGENASE/GLYCOSYLTRANSFERASE 25 FAMILY MEMBER"/>
    <property type="match status" value="1"/>
</dbReference>
<reference evidence="2 3" key="1">
    <citation type="submission" date="2021-06" db="EMBL/GenBank/DDBJ databases">
        <authorList>
            <person name="Palmer J.M."/>
        </authorList>
    </citation>
    <scope>NUCLEOTIDE SEQUENCE [LARGE SCALE GENOMIC DNA]</scope>
    <source>
        <strain evidence="2 3">XR_2019</strain>
        <tissue evidence="2">Muscle</tissue>
    </source>
</reference>
<evidence type="ECO:0000259" key="1">
    <source>
        <dbReference type="Pfam" id="PF25342"/>
    </source>
</evidence>
<dbReference type="EMBL" id="JAHRIM010073294">
    <property type="protein sequence ID" value="MEQ2273888.1"/>
    <property type="molecule type" value="Genomic_DNA"/>
</dbReference>
<protein>
    <recommendedName>
        <fullName evidence="1">PLOD1-3-like GT domain-containing protein</fullName>
    </recommendedName>
</protein>
<proteinExistence type="predicted"/>
<comment type="caution">
    <text evidence="2">The sequence shown here is derived from an EMBL/GenBank/DDBJ whole genome shotgun (WGS) entry which is preliminary data.</text>
</comment>
<feature type="domain" description="PLOD1-3-like GT" evidence="1">
    <location>
        <begin position="2"/>
        <end position="60"/>
    </location>
</feature>
<keyword evidence="3" id="KW-1185">Reference proteome</keyword>
<dbReference type="PANTHER" id="PTHR10730:SF5">
    <property type="entry name" value="PROCOLLAGEN-LYSINE,2-OXOGLUTARATE 5-DIOXYGENASE 1"/>
    <property type="match status" value="1"/>
</dbReference>
<gene>
    <name evidence="2" type="ORF">XENORESO_010468</name>
</gene>